<comment type="subcellular location">
    <subcellularLocation>
        <location evidence="1">Cytoplasm</location>
    </subcellularLocation>
</comment>
<dbReference type="InterPro" id="IPR009053">
    <property type="entry name" value="Prefoldin"/>
</dbReference>
<evidence type="ECO:0000256" key="3">
    <source>
        <dbReference type="ARBA" id="ARBA00023186"/>
    </source>
</evidence>
<dbReference type="Proteomes" id="UP001497497">
    <property type="component" value="Unassembled WGS sequence"/>
</dbReference>
<evidence type="ECO:0008006" key="7">
    <source>
        <dbReference type="Google" id="ProtNLM"/>
    </source>
</evidence>
<reference evidence="5 6" key="1">
    <citation type="submission" date="2024-04" db="EMBL/GenBank/DDBJ databases">
        <authorList>
            <consortium name="Genoscope - CEA"/>
            <person name="William W."/>
        </authorList>
    </citation>
    <scope>NUCLEOTIDE SEQUENCE [LARGE SCALE GENOMIC DNA]</scope>
</reference>
<evidence type="ECO:0000313" key="6">
    <source>
        <dbReference type="Proteomes" id="UP001497497"/>
    </source>
</evidence>
<dbReference type="GO" id="GO:0005737">
    <property type="term" value="C:cytoplasm"/>
    <property type="evidence" value="ECO:0007669"/>
    <property type="project" value="UniProtKB-SubCell"/>
</dbReference>
<dbReference type="AlphaFoldDB" id="A0AAV2HCF3"/>
<name>A0AAV2HCF3_LYMST</name>
<gene>
    <name evidence="5" type="ORF">GSLYS_00004309001</name>
</gene>
<organism evidence="5 6">
    <name type="scientific">Lymnaea stagnalis</name>
    <name type="common">Great pond snail</name>
    <name type="synonym">Helix stagnalis</name>
    <dbReference type="NCBI Taxonomy" id="6523"/>
    <lineage>
        <taxon>Eukaryota</taxon>
        <taxon>Metazoa</taxon>
        <taxon>Spiralia</taxon>
        <taxon>Lophotrochozoa</taxon>
        <taxon>Mollusca</taxon>
        <taxon>Gastropoda</taxon>
        <taxon>Heterobranchia</taxon>
        <taxon>Euthyneura</taxon>
        <taxon>Panpulmonata</taxon>
        <taxon>Hygrophila</taxon>
        <taxon>Lymnaeoidea</taxon>
        <taxon>Lymnaeidae</taxon>
        <taxon>Lymnaea</taxon>
    </lineage>
</organism>
<comment type="caution">
    <text evidence="5">The sequence shown here is derived from an EMBL/GenBank/DDBJ whole genome shotgun (WGS) entry which is preliminary data.</text>
</comment>
<keyword evidence="4" id="KW-0175">Coiled coil</keyword>
<accession>A0AAV2HCF3</accession>
<keyword evidence="2" id="KW-0963">Cytoplasm</keyword>
<dbReference type="PANTHER" id="PTHR21162">
    <property type="entry name" value="P53 AND DNA DAMAGE-REGULATED PROTEIN"/>
    <property type="match status" value="1"/>
</dbReference>
<dbReference type="EMBL" id="CAXITT010000063">
    <property type="protein sequence ID" value="CAL1530176.1"/>
    <property type="molecule type" value="Genomic_DNA"/>
</dbReference>
<protein>
    <recommendedName>
        <fullName evidence="7">P53 and DNA damage-regulated protein 1</fullName>
    </recommendedName>
</protein>
<evidence type="ECO:0000256" key="1">
    <source>
        <dbReference type="ARBA" id="ARBA00004496"/>
    </source>
</evidence>
<dbReference type="PANTHER" id="PTHR21162:SF0">
    <property type="entry name" value="P53 AND DNA DAMAGE-REGULATED PROTEIN 1"/>
    <property type="match status" value="1"/>
</dbReference>
<keyword evidence="6" id="KW-1185">Reference proteome</keyword>
<feature type="coiled-coil region" evidence="4">
    <location>
        <begin position="35"/>
        <end position="98"/>
    </location>
</feature>
<dbReference type="Gene3D" id="1.10.287.370">
    <property type="match status" value="1"/>
</dbReference>
<dbReference type="SUPFAM" id="SSF46579">
    <property type="entry name" value="Prefoldin"/>
    <property type="match status" value="1"/>
</dbReference>
<keyword evidence="3" id="KW-0143">Chaperone</keyword>
<dbReference type="InterPro" id="IPR030482">
    <property type="entry name" value="PDRG1"/>
</dbReference>
<evidence type="ECO:0000313" key="5">
    <source>
        <dbReference type="EMBL" id="CAL1530176.1"/>
    </source>
</evidence>
<proteinExistence type="predicted"/>
<evidence type="ECO:0000256" key="4">
    <source>
        <dbReference type="SAM" id="Coils"/>
    </source>
</evidence>
<evidence type="ECO:0000256" key="2">
    <source>
        <dbReference type="ARBA" id="ARBA00022490"/>
    </source>
</evidence>
<dbReference type="CDD" id="cd22860">
    <property type="entry name" value="PDRG1"/>
    <property type="match status" value="1"/>
</dbReference>
<sequence>MTGVTVLTEGTNQLLDYIIQIEGVAEEILADRREIIDLDRQRNKTREAIRALQKDKSADKTWLCAGKMFLKIEKTKAINMLSKDFDELEKEINNVRSALKPKVSKLRDLEKKEDLKGFNLSPLSATELKSVESLL</sequence>